<organism evidence="1 2">
    <name type="scientific">Leptospira interrogans str. 2002000626</name>
    <dbReference type="NCBI Taxonomy" id="996803"/>
    <lineage>
        <taxon>Bacteria</taxon>
        <taxon>Pseudomonadati</taxon>
        <taxon>Spirochaetota</taxon>
        <taxon>Spirochaetia</taxon>
        <taxon>Leptospirales</taxon>
        <taxon>Leptospiraceae</taxon>
        <taxon>Leptospira</taxon>
    </lineage>
</organism>
<name>A0A829D0J0_LEPIR</name>
<dbReference type="PROSITE" id="PS51257">
    <property type="entry name" value="PROKAR_LIPOPROTEIN"/>
    <property type="match status" value="1"/>
</dbReference>
<sequence>MKTLRFKTILFIGIVSFLFGSCIYRDIRVPGLSTNYTQYILNSEDFQILGTVETEGVYTSWLLLWVTGETGYKELLDKSKALGGDEIINYRFEIEETSILLVIWNRIRWKATAHAIKYREKLKNLNLNIMDFESVSKSKKIE</sequence>
<dbReference type="AlphaFoldDB" id="A0A829D0J0"/>
<dbReference type="Proteomes" id="UP000012329">
    <property type="component" value="Unassembled WGS sequence"/>
</dbReference>
<protein>
    <submittedName>
        <fullName evidence="1">Putative lipoprotein</fullName>
    </submittedName>
</protein>
<dbReference type="NCBIfam" id="NF047810">
    <property type="entry name" value="LIC11742_lipo"/>
    <property type="match status" value="1"/>
</dbReference>
<reference evidence="1 2" key="1">
    <citation type="submission" date="2013-02" db="EMBL/GenBank/DDBJ databases">
        <authorList>
            <person name="Harkins D.M."/>
            <person name="Durkin A.S."/>
            <person name="Brinkac L.M."/>
            <person name="Haft D.H."/>
            <person name="Selengut J.D."/>
            <person name="Sanka R."/>
            <person name="DePew J."/>
            <person name="Purushe J."/>
            <person name="Whelen A.C."/>
            <person name="Vinetz J.M."/>
            <person name="Sutton G.G."/>
            <person name="Nierman W.C."/>
            <person name="Fouts D.E."/>
        </authorList>
    </citation>
    <scope>NUCLEOTIDE SEQUENCE [LARGE SCALE GENOMIC DNA]</scope>
    <source>
        <strain evidence="1 2">2002000626</strain>
    </source>
</reference>
<accession>A0A829D0J0</accession>
<gene>
    <name evidence="1" type="ORF">LEP1GSC029_4793</name>
</gene>
<evidence type="ECO:0000313" key="1">
    <source>
        <dbReference type="EMBL" id="EMY02425.1"/>
    </source>
</evidence>
<evidence type="ECO:0000313" key="2">
    <source>
        <dbReference type="Proteomes" id="UP000012329"/>
    </source>
</evidence>
<keyword evidence="1" id="KW-0449">Lipoprotein</keyword>
<proteinExistence type="predicted"/>
<dbReference type="EMBL" id="AFJL02000244">
    <property type="protein sequence ID" value="EMY02425.1"/>
    <property type="molecule type" value="Genomic_DNA"/>
</dbReference>
<comment type="caution">
    <text evidence="1">The sequence shown here is derived from an EMBL/GenBank/DDBJ whole genome shotgun (WGS) entry which is preliminary data.</text>
</comment>